<dbReference type="Pfam" id="PF02518">
    <property type="entry name" value="HATPase_c"/>
    <property type="match status" value="1"/>
</dbReference>
<dbReference type="InterPro" id="IPR018062">
    <property type="entry name" value="HTH_AraC-typ_CS"/>
</dbReference>
<evidence type="ECO:0000259" key="13">
    <source>
        <dbReference type="PROSITE" id="PS50109"/>
    </source>
</evidence>
<evidence type="ECO:0000256" key="6">
    <source>
        <dbReference type="ARBA" id="ARBA00023015"/>
    </source>
</evidence>
<feature type="transmembrane region" description="Helical" evidence="10">
    <location>
        <begin position="782"/>
        <end position="800"/>
    </location>
</feature>
<dbReference type="Pfam" id="PF00072">
    <property type="entry name" value="Response_reg"/>
    <property type="match status" value="1"/>
</dbReference>
<dbReference type="GO" id="GO:0000155">
    <property type="term" value="F:phosphorelay sensor kinase activity"/>
    <property type="evidence" value="ECO:0007669"/>
    <property type="project" value="InterPro"/>
</dbReference>
<dbReference type="InterPro" id="IPR001789">
    <property type="entry name" value="Sig_transdc_resp-reg_receiver"/>
</dbReference>
<comment type="caution">
    <text evidence="15">The sequence shown here is derived from an EMBL/GenBank/DDBJ whole genome shotgun (WGS) entry which is preliminary data.</text>
</comment>
<keyword evidence="8" id="KW-0804">Transcription</keyword>
<dbReference type="EMBL" id="JAHOEI010000016">
    <property type="protein sequence ID" value="MBV3387387.1"/>
    <property type="molecule type" value="Genomic_DNA"/>
</dbReference>
<dbReference type="PROSITE" id="PS50110">
    <property type="entry name" value="RESPONSE_REGULATORY"/>
    <property type="match status" value="1"/>
</dbReference>
<evidence type="ECO:0000256" key="3">
    <source>
        <dbReference type="ARBA" id="ARBA00022553"/>
    </source>
</evidence>
<reference evidence="15" key="1">
    <citation type="submission" date="2021-06" db="EMBL/GenBank/DDBJ databases">
        <title>Collection of gut derived symbiotic bacterial strains cultured from healthy donors.</title>
        <authorList>
            <person name="Lin H."/>
            <person name="Littmann E."/>
            <person name="Pamer E.G."/>
        </authorList>
    </citation>
    <scope>NUCLEOTIDE SEQUENCE</scope>
    <source>
        <strain evidence="15">MSK.21.74</strain>
    </source>
</reference>
<dbReference type="InterPro" id="IPR005467">
    <property type="entry name" value="His_kinase_dom"/>
</dbReference>
<sequence length="1377" mass="155194">MKRYKSCTLIILLLLASALQAYAHISRNMFMLSNLNADNGLSSPRVYSIVEAEDGAMWISTKRGVDRYNGQQVTNYTLYTEMPYSDASGRSIKLTKDAQHLIYAYDNKGKVYIYDRRKDAFVLKCNLQNILGGSIVLNELLVDEKGNFWLAMDRGIYCLSAATDGKEIVRETAKGRFVLKNTYINHIQFIGEKLLIGTFKDVYCYSMSARKLEKKISGSSVVSSYHDIVGHRIWLGTFHEGVKVLDDRTWKLIKSADFQSLQNIPKIPVRSIILYDKQTLLMAVDGAGIYAYDSSNKQTKLLLDTDGRPGNVLNGNGLYTLCCDRFGDLWTGSYSGGVDLAIPMKHTLEYITHEYLNNQSLIDNCVNDVFQSRDGKIWYATDKGVSVYDAQTRLWHHGLYNKVALTICQTIDGRILVGTYGNGVYQVYADGTSMPAYSVETGMLKSDYVFSLLTDSDGNVWVGCLDGDMACFPSDKYNLNGTGKSVFYLPVNEVQCITESLDKRFIAVGTSHGGYLIDKREPLHPRHFFYPEQYPDKDINLFVNSMAFQDSRHIWIGTDGGGLYDYDFLTKKFKRYTNQDALPSNTVYGLIKGINGNLWISTDKGLAFMKQGKIVNLNIFKGMEREYNRMSVACTSDGRVLFGSNDGVVALAPMFAKGLNYAAPLRIHSVEVEGVERSDYWNECLFEMLKEGKLSLSHNENTLVVSFESINYQYQYDIQYQYYLEGYDRNWSKPSSNQLARFVNLPSGSYVLHVKAICRSNGRELGETTLEIHIAQPWWNTWWAWIIYLCIFAAILYFVWQYYKERLQRKYYDEKINFFVNTAHNIRTPLSLVLAPLDNLANDSNLSEKSRGFLDMAHRNGNKLLKMVTELLDFQKVEQSAEQVRLQDIELPMLLRVQLEKFVLAAQEKHIQLCIETCPQQQIHSDVKMMDLILENLLSNAIKYTPQGGKVTLSASVEGKMAMIHVCDTGIGIPKAEIKSIFKTFFRASNAINSQEMGSGLGLMLTRKLVEKLGGKLSFVSEEGKGTTFCVKMPLGHVTDSAVRLVGEKKNVATESSLAEDKHDETCQTVSSAVLQDADVSTDTLLFVDDNEDLRKYIRMTFGDSYQVVDVESAEAALKYLKEGGVCDIVVSDVMMPGMHGDEFCRSIKENKETSWLPVILLTAKAGRDFMIEGLGLGADDYIAKPFDTAILASKVASILKNRRRLSQYYMDRSLALVRGEVASESASSEQIVGSDSSYELLEPTGASEEKKDDTVLNKQGQTFENVAEAVLNPQDQVFVDKATRLVLAHLSDTNFNIDRLCREMAMSRTLFYGRLKTLTGQSPQDFMRLIRLEQAAIFLKQGDSVLEVSVKAGFVNVKYFSTVFKKHFGVSPSKYL</sequence>
<dbReference type="Proteomes" id="UP001196765">
    <property type="component" value="Unassembled WGS sequence"/>
</dbReference>
<dbReference type="CDD" id="cd17574">
    <property type="entry name" value="REC_OmpR"/>
    <property type="match status" value="1"/>
</dbReference>
<feature type="signal peptide" evidence="11">
    <location>
        <begin position="1"/>
        <end position="23"/>
    </location>
</feature>
<keyword evidence="10" id="KW-1133">Transmembrane helix</keyword>
<dbReference type="InterPro" id="IPR003594">
    <property type="entry name" value="HATPase_dom"/>
</dbReference>
<keyword evidence="3 9" id="KW-0597">Phosphoprotein</keyword>
<evidence type="ECO:0000313" key="15">
    <source>
        <dbReference type="EMBL" id="MBV3387387.1"/>
    </source>
</evidence>
<evidence type="ECO:0000256" key="8">
    <source>
        <dbReference type="ARBA" id="ARBA00023163"/>
    </source>
</evidence>
<feature type="domain" description="Histidine kinase" evidence="13">
    <location>
        <begin position="821"/>
        <end position="1037"/>
    </location>
</feature>
<dbReference type="PROSITE" id="PS50109">
    <property type="entry name" value="HIS_KIN"/>
    <property type="match status" value="1"/>
</dbReference>
<dbReference type="FunFam" id="3.30.565.10:FF:000006">
    <property type="entry name" value="Sensor histidine kinase WalK"/>
    <property type="match status" value="1"/>
</dbReference>
<keyword evidence="11" id="KW-0732">Signal</keyword>
<dbReference type="PANTHER" id="PTHR43547:SF2">
    <property type="entry name" value="HYBRID SIGNAL TRANSDUCTION HISTIDINE KINASE C"/>
    <property type="match status" value="1"/>
</dbReference>
<accession>A0AAW4N4U2</accession>
<feature type="domain" description="Response regulatory" evidence="14">
    <location>
        <begin position="1084"/>
        <end position="1200"/>
    </location>
</feature>
<dbReference type="CDD" id="cd00082">
    <property type="entry name" value="HisKA"/>
    <property type="match status" value="1"/>
</dbReference>
<keyword evidence="7" id="KW-0238">DNA-binding</keyword>
<dbReference type="PANTHER" id="PTHR43547">
    <property type="entry name" value="TWO-COMPONENT HISTIDINE KINASE"/>
    <property type="match status" value="1"/>
</dbReference>
<organism evidence="15 16">
    <name type="scientific">Segatella copri</name>
    <dbReference type="NCBI Taxonomy" id="165179"/>
    <lineage>
        <taxon>Bacteria</taxon>
        <taxon>Pseudomonadati</taxon>
        <taxon>Bacteroidota</taxon>
        <taxon>Bacteroidia</taxon>
        <taxon>Bacteroidales</taxon>
        <taxon>Prevotellaceae</taxon>
        <taxon>Segatella</taxon>
    </lineage>
</organism>
<evidence type="ECO:0000256" key="9">
    <source>
        <dbReference type="PROSITE-ProRule" id="PRU00169"/>
    </source>
</evidence>
<evidence type="ECO:0000256" key="11">
    <source>
        <dbReference type="SAM" id="SignalP"/>
    </source>
</evidence>
<dbReference type="InterPro" id="IPR018060">
    <property type="entry name" value="HTH_AraC"/>
</dbReference>
<dbReference type="InterPro" id="IPR011123">
    <property type="entry name" value="Y_Y_Y"/>
</dbReference>
<proteinExistence type="predicted"/>
<dbReference type="Pfam" id="PF12833">
    <property type="entry name" value="HTH_18"/>
    <property type="match status" value="1"/>
</dbReference>
<comment type="catalytic activity">
    <reaction evidence="1">
        <text>ATP + protein L-histidine = ADP + protein N-phospho-L-histidine.</text>
        <dbReference type="EC" id="2.7.13.3"/>
    </reaction>
</comment>
<feature type="chain" id="PRO_5043554339" description="histidine kinase" evidence="11">
    <location>
        <begin position="24"/>
        <end position="1377"/>
    </location>
</feature>
<dbReference type="GO" id="GO:0003700">
    <property type="term" value="F:DNA-binding transcription factor activity"/>
    <property type="evidence" value="ECO:0007669"/>
    <property type="project" value="InterPro"/>
</dbReference>
<dbReference type="RefSeq" id="WP_217744273.1">
    <property type="nucleotide sequence ID" value="NZ_JAHOEI010000016.1"/>
</dbReference>
<evidence type="ECO:0000256" key="4">
    <source>
        <dbReference type="ARBA" id="ARBA00022679"/>
    </source>
</evidence>
<evidence type="ECO:0000259" key="12">
    <source>
        <dbReference type="PROSITE" id="PS01124"/>
    </source>
</evidence>
<dbReference type="PROSITE" id="PS01124">
    <property type="entry name" value="HTH_ARAC_FAMILY_2"/>
    <property type="match status" value="1"/>
</dbReference>
<dbReference type="SMART" id="SM00342">
    <property type="entry name" value="HTH_ARAC"/>
    <property type="match status" value="1"/>
</dbReference>
<dbReference type="InterPro" id="IPR011110">
    <property type="entry name" value="Reg_prop"/>
</dbReference>
<dbReference type="SMART" id="SM00448">
    <property type="entry name" value="REC"/>
    <property type="match status" value="1"/>
</dbReference>
<dbReference type="EC" id="2.7.13.3" evidence="2"/>
<evidence type="ECO:0000256" key="10">
    <source>
        <dbReference type="SAM" id="Phobius"/>
    </source>
</evidence>
<dbReference type="Pfam" id="PF00512">
    <property type="entry name" value="HisKA"/>
    <property type="match status" value="1"/>
</dbReference>
<dbReference type="InterPro" id="IPR003661">
    <property type="entry name" value="HisK_dim/P_dom"/>
</dbReference>
<evidence type="ECO:0000313" key="16">
    <source>
        <dbReference type="Proteomes" id="UP001196765"/>
    </source>
</evidence>
<gene>
    <name evidence="15" type="ORF">KSW82_06510</name>
</gene>
<dbReference type="GO" id="GO:0043565">
    <property type="term" value="F:sequence-specific DNA binding"/>
    <property type="evidence" value="ECO:0007669"/>
    <property type="project" value="InterPro"/>
</dbReference>
<evidence type="ECO:0000259" key="14">
    <source>
        <dbReference type="PROSITE" id="PS50110"/>
    </source>
</evidence>
<keyword evidence="10" id="KW-0472">Membrane</keyword>
<keyword evidence="6" id="KW-0805">Transcription regulation</keyword>
<dbReference type="SMART" id="SM00387">
    <property type="entry name" value="HATPase_c"/>
    <property type="match status" value="1"/>
</dbReference>
<keyword evidence="10" id="KW-0812">Transmembrane</keyword>
<feature type="modified residue" description="4-aspartylphosphate" evidence="9">
    <location>
        <position position="1133"/>
    </location>
</feature>
<dbReference type="Pfam" id="PF07494">
    <property type="entry name" value="Reg_prop"/>
    <property type="match status" value="2"/>
</dbReference>
<name>A0AAW4N4U2_9BACT</name>
<evidence type="ECO:0000256" key="7">
    <source>
        <dbReference type="ARBA" id="ARBA00023125"/>
    </source>
</evidence>
<evidence type="ECO:0000256" key="1">
    <source>
        <dbReference type="ARBA" id="ARBA00000085"/>
    </source>
</evidence>
<feature type="domain" description="HTH araC/xylS-type" evidence="12">
    <location>
        <begin position="1281"/>
        <end position="1377"/>
    </location>
</feature>
<protein>
    <recommendedName>
        <fullName evidence="2">histidine kinase</fullName>
        <ecNumber evidence="2">2.7.13.3</ecNumber>
    </recommendedName>
</protein>
<evidence type="ECO:0000256" key="5">
    <source>
        <dbReference type="ARBA" id="ARBA00022777"/>
    </source>
</evidence>
<dbReference type="PROSITE" id="PS00041">
    <property type="entry name" value="HTH_ARAC_FAMILY_1"/>
    <property type="match status" value="1"/>
</dbReference>
<dbReference type="Pfam" id="PF07495">
    <property type="entry name" value="Y_Y_Y"/>
    <property type="match status" value="1"/>
</dbReference>
<evidence type="ECO:0000256" key="2">
    <source>
        <dbReference type="ARBA" id="ARBA00012438"/>
    </source>
</evidence>
<keyword evidence="5" id="KW-0418">Kinase</keyword>
<dbReference type="SMART" id="SM00388">
    <property type="entry name" value="HisKA"/>
    <property type="match status" value="1"/>
</dbReference>
<keyword evidence="4" id="KW-0808">Transferase</keyword>